<gene>
    <name evidence="2" type="ORF">E9677_12520</name>
</gene>
<feature type="domain" description="Bacteriophage tail tape measure N-terminal" evidence="1">
    <location>
        <begin position="77"/>
        <end position="178"/>
    </location>
</feature>
<keyword evidence="3" id="KW-1185">Reference proteome</keyword>
<reference evidence="2 3" key="1">
    <citation type="submission" date="2019-04" db="EMBL/GenBank/DDBJ databases">
        <title>Genome sequence of strain 7209-2.</title>
        <authorList>
            <person name="Gao J."/>
            <person name="Sun J."/>
        </authorList>
    </citation>
    <scope>NUCLEOTIDE SEQUENCE [LARGE SCALE GENOMIC DNA]</scope>
    <source>
        <strain evidence="2 3">7209-2</strain>
    </source>
</reference>
<accession>A0ABY2QTS4</accession>
<evidence type="ECO:0000259" key="1">
    <source>
        <dbReference type="Pfam" id="PF06791"/>
    </source>
</evidence>
<sequence>MATDNEQLVLSISADVRQIQRQLKGLVGQTQRDTKAIEQAFGGIDKAAGIAFDGVAANSNRAFNTAANSGRRYQEAMKASTVQTGNLAAQLNDIGVQLAGGQSPFLIALQQGSQINQALGSVGARGAVAALGGAFTSLLNPVSLATIAIIALGGSAIQYFTSLLSESDKSAEALKKQGQLIQQIARDWGDAVPALREYADELERTQKLSELRQGIEIINAGTLESTRAEIASVGVEMSDLISQLQAAGEETDVILGLQSAFNDFAAAAEDGSLSVEDVQRVQDALAAAINSTGIPALDAFRAMFDQLSASALAAAGSVQQLNAASGAATTALYPTRGAYGGVDRSAEGNIQNPGFMTPENGPTPESRPLIELTGLPKARGGGGRSKAISDAEREKKAVADLIEQLEFEQSILGATDVEREVANALRRAGSAATDEQRAKIEQLVEATYAERDALKANKDAMQELQGVAKDVLGGIISDLRAGKGGADILANALDRILSKAIDGGLDKLISSIFSGAGGGRSGGLLGGFIIPGILHSGGVAGKDGYGHGRAVSPSVFSGAKRYHSGGVAGLAPGEVPAILQRGEVVIPRGGRMSGSAETITVNLAADRSVIAETADQQIQTASGTIVQVAVQQSTQRVVPTMARYQNDKAGAEWR</sequence>
<dbReference type="InterPro" id="IPR009628">
    <property type="entry name" value="Phage_tape_measure_N"/>
</dbReference>
<name>A0ABY2QTS4_9HYPH</name>
<proteinExistence type="predicted"/>
<dbReference type="Pfam" id="PF06791">
    <property type="entry name" value="TMP_2"/>
    <property type="match status" value="1"/>
</dbReference>
<dbReference type="RefSeq" id="WP_136558436.1">
    <property type="nucleotide sequence ID" value="NZ_STGT01000003.1"/>
</dbReference>
<dbReference type="Proteomes" id="UP000309667">
    <property type="component" value="Unassembled WGS sequence"/>
</dbReference>
<comment type="caution">
    <text evidence="2">The sequence shown here is derived from an EMBL/GenBank/DDBJ whole genome shotgun (WGS) entry which is preliminary data.</text>
</comment>
<evidence type="ECO:0000313" key="2">
    <source>
        <dbReference type="EMBL" id="THV13728.1"/>
    </source>
</evidence>
<evidence type="ECO:0000313" key="3">
    <source>
        <dbReference type="Proteomes" id="UP000309667"/>
    </source>
</evidence>
<protein>
    <recommendedName>
        <fullName evidence="1">Bacteriophage tail tape measure N-terminal domain-containing protein</fullName>
    </recommendedName>
</protein>
<dbReference type="EMBL" id="STGT01000003">
    <property type="protein sequence ID" value="THV13728.1"/>
    <property type="molecule type" value="Genomic_DNA"/>
</dbReference>
<organism evidence="2 3">
    <name type="scientific">Rhizobium rhizophilum</name>
    <dbReference type="NCBI Taxonomy" id="1850373"/>
    <lineage>
        <taxon>Bacteria</taxon>
        <taxon>Pseudomonadati</taxon>
        <taxon>Pseudomonadota</taxon>
        <taxon>Alphaproteobacteria</taxon>
        <taxon>Hyphomicrobiales</taxon>
        <taxon>Rhizobiaceae</taxon>
        <taxon>Rhizobium/Agrobacterium group</taxon>
        <taxon>Rhizobium</taxon>
    </lineage>
</organism>